<dbReference type="SUPFAM" id="SSF52540">
    <property type="entry name" value="P-loop containing nucleoside triphosphate hydrolases"/>
    <property type="match status" value="1"/>
</dbReference>
<dbReference type="Gene3D" id="3.60.21.10">
    <property type="match status" value="1"/>
</dbReference>
<dbReference type="InterPro" id="IPR027417">
    <property type="entry name" value="P-loop_NTPase"/>
</dbReference>
<dbReference type="Gene3D" id="3.40.50.300">
    <property type="entry name" value="P-loop containing nucleotide triphosphate hydrolases"/>
    <property type="match status" value="2"/>
</dbReference>
<proteinExistence type="predicted"/>
<dbReference type="GO" id="GO:0016787">
    <property type="term" value="F:hydrolase activity"/>
    <property type="evidence" value="ECO:0007669"/>
    <property type="project" value="InterPro"/>
</dbReference>
<accession>A0A6C0B4T3</accession>
<dbReference type="Pfam" id="PF00149">
    <property type="entry name" value="Metallophos"/>
    <property type="match status" value="1"/>
</dbReference>
<dbReference type="InterPro" id="IPR029052">
    <property type="entry name" value="Metallo-depent_PP-like"/>
</dbReference>
<name>A0A6C0B4T3_9ZZZZ</name>
<evidence type="ECO:0000313" key="3">
    <source>
        <dbReference type="EMBL" id="QHS87050.1"/>
    </source>
</evidence>
<dbReference type="InterPro" id="IPR004843">
    <property type="entry name" value="Calcineurin-like_PHP"/>
</dbReference>
<evidence type="ECO:0000256" key="1">
    <source>
        <dbReference type="SAM" id="Coils"/>
    </source>
</evidence>
<reference evidence="3" key="1">
    <citation type="journal article" date="2020" name="Nature">
        <title>Giant virus diversity and host interactions through global metagenomics.</title>
        <authorList>
            <person name="Schulz F."/>
            <person name="Roux S."/>
            <person name="Paez-Espino D."/>
            <person name="Jungbluth S."/>
            <person name="Walsh D.A."/>
            <person name="Denef V.J."/>
            <person name="McMahon K.D."/>
            <person name="Konstantinidis K.T."/>
            <person name="Eloe-Fadrosh E.A."/>
            <person name="Kyrpides N.C."/>
            <person name="Woyke T."/>
        </authorList>
    </citation>
    <scope>NUCLEOTIDE SEQUENCE</scope>
    <source>
        <strain evidence="3">GVMAG-M-3300009422-16</strain>
    </source>
</reference>
<protein>
    <recommendedName>
        <fullName evidence="2">Calcineurin-like phosphoesterase domain-containing protein</fullName>
    </recommendedName>
</protein>
<sequence>MVGIKIKLQFMKDNKNYVKLRISDNSIKSIFHLADLHIPNDNGEFDSRIPEYRRVFNTCLEDFTRDAKGFLPPDIIIFIGGDIFDAAKKDNGCVSANAQDLFKNFIKRLQKIGTVIIIPGNHDNNITYKSTNTKTKDVISSILSDINGENETLFYLKNTGSYLIDNCHFYTASVFDLDKIKGPRYHKTRLKILPQKHITSKVDHHILLLHCGIQGQIIHNGHMLHGYEFTVSDIEHFDIVLLGDTHKHQFLGSKKNIAYPSSLIQQNYGEDIKNHGYISWDLTNTSNKYKGTFHDIHNDDGLIELNLIAHNVEFLLEQLGKYKKKRNLKVQIRYSQETPLEVIQLLKNNIGRTMSHINFIYREKMDYINKKQIAVEDKINNQIEFRNYLETTEIPKEYYDFINEQVKPLFNDDNKGGNHWHLIGLELHNFLTTMGTQNINFDDISDNKVISIGGNCAVGKSNVLRALIYVIWGLKAVDVTKLESLINHNAKRMHVIFKFKYNNQLHQISRELKAGGRQTKEELNYFIDKEPQKCGHKLETEKLIKKVFHEFDDAKMTWILRQNAGVPILKSTVFDRNIGIGGWVEKKDIVAKKLKNTKKEISKKRKYITEIQEFPTTVPKLNDICKNIDSELSELKRQKEEALLCKHLGTKQDRMEWEKQQAKLEKELHDLKLNALITISKKDYEGLLGNRAKILLILENNKIKKNQLVELQNKLDALDIPKYNEQKLRDECQKLETDIKKDNEELVRCSTIIDGIQFNKEDYENKEHKKITLDKTRINLINKRKVLECDKVKKAAGIIELGESEQSVLNKYALLTSEKMKLIKIVSELEQSKSVQKALKNNLEKFEKCLCTISGKWTNTNNFNDCDCCKGNKSKYDIDTDVKELNKCHVTIKNLSENKDNCERIIGNLHKYIQKNSDIKTNKSIRQDIVCIDNKIKTLTLQIENTTEKLNNIVKELRVLVHNKEKIDNNKREVIEIKKKTNKIIKTFDLTKINLKMCDTYNKKYKEVSDAIERNKTDLGDVNETELTTKLEDCRQKIDDYKKYNKFIELKDKTEVLIEKIEKCKNYDPELISKHTATIHKLTIQRDEINRNLSYAIHMTNEHNKCLEEESKLKRFYSNLMHLVTVLDGWPKQLRQNATIKMTKAVNKYIEFSGFDYKAIFEWDIDARQNKKCQISYKNVNGLPLAVISGAEKSVFRLALQNGLNTISNLNRSPILFIDEGFAGWDKLHLEGNLKGIFNFLKQYYKYTLSISHIECVQKCADIKWYIDKDGTIDTKML</sequence>
<keyword evidence="1" id="KW-0175">Coiled coil</keyword>
<organism evidence="3">
    <name type="scientific">viral metagenome</name>
    <dbReference type="NCBI Taxonomy" id="1070528"/>
    <lineage>
        <taxon>unclassified sequences</taxon>
        <taxon>metagenomes</taxon>
        <taxon>organismal metagenomes</taxon>
    </lineage>
</organism>
<dbReference type="AlphaFoldDB" id="A0A6C0B4T3"/>
<dbReference type="SUPFAM" id="SSF56300">
    <property type="entry name" value="Metallo-dependent phosphatases"/>
    <property type="match status" value="1"/>
</dbReference>
<evidence type="ECO:0000259" key="2">
    <source>
        <dbReference type="Pfam" id="PF00149"/>
    </source>
</evidence>
<dbReference type="EMBL" id="MN739076">
    <property type="protein sequence ID" value="QHS87050.1"/>
    <property type="molecule type" value="Genomic_DNA"/>
</dbReference>
<feature type="domain" description="Calcineurin-like phosphoesterase" evidence="2">
    <location>
        <begin position="30"/>
        <end position="247"/>
    </location>
</feature>
<feature type="coiled-coil region" evidence="1">
    <location>
        <begin position="621"/>
        <end position="674"/>
    </location>
</feature>